<name>H1XSA4_CALAY</name>
<dbReference type="EMBL" id="CP018099">
    <property type="protein sequence ID" value="APF20209.1"/>
    <property type="molecule type" value="Genomic_DNA"/>
</dbReference>
<dbReference type="Gene3D" id="3.40.960.10">
    <property type="entry name" value="VSR Endonuclease"/>
    <property type="match status" value="1"/>
</dbReference>
<dbReference type="InterPro" id="IPR036844">
    <property type="entry name" value="Hint_dom_sf"/>
</dbReference>
<evidence type="ECO:0000313" key="4">
    <source>
        <dbReference type="EMBL" id="EHO40268.1"/>
    </source>
</evidence>
<dbReference type="SUPFAM" id="SSF51294">
    <property type="entry name" value="Hedgehog/intein (Hint) domain"/>
    <property type="match status" value="1"/>
</dbReference>
<evidence type="ECO:0000313" key="3">
    <source>
        <dbReference type="EMBL" id="APF20209.1"/>
    </source>
</evidence>
<feature type="region of interest" description="Disordered" evidence="1">
    <location>
        <begin position="33"/>
        <end position="93"/>
    </location>
</feature>
<dbReference type="eggNOG" id="COG2852">
    <property type="taxonomic scope" value="Bacteria"/>
</dbReference>
<evidence type="ECO:0000313" key="5">
    <source>
        <dbReference type="Proteomes" id="UP000004671"/>
    </source>
</evidence>
<dbReference type="SUPFAM" id="SSF52980">
    <property type="entry name" value="Restriction endonuclease-like"/>
    <property type="match status" value="1"/>
</dbReference>
<dbReference type="PANTHER" id="PTHR38590:SF1">
    <property type="entry name" value="BLL0828 PROTEIN"/>
    <property type="match status" value="1"/>
</dbReference>
<keyword evidence="5" id="KW-1185">Reference proteome</keyword>
<dbReference type="AlphaFoldDB" id="H1XSA4"/>
<proteinExistence type="predicted"/>
<evidence type="ECO:0000259" key="2">
    <source>
        <dbReference type="Pfam" id="PF04480"/>
    </source>
</evidence>
<dbReference type="STRING" id="880073.Cabys_3463"/>
<dbReference type="KEGG" id="caby:Cabys_3463"/>
<dbReference type="PANTHER" id="PTHR38590">
    <property type="entry name" value="BLL0828 PROTEIN"/>
    <property type="match status" value="1"/>
</dbReference>
<feature type="domain" description="DUF559" evidence="2">
    <location>
        <begin position="214"/>
        <end position="315"/>
    </location>
</feature>
<dbReference type="PROSITE" id="PS50818">
    <property type="entry name" value="INTEIN_C_TER"/>
    <property type="match status" value="1"/>
</dbReference>
<evidence type="ECO:0000256" key="1">
    <source>
        <dbReference type="SAM" id="MobiDB-lite"/>
    </source>
</evidence>
<dbReference type="InterPro" id="IPR011335">
    <property type="entry name" value="Restrct_endonuc-II-like"/>
</dbReference>
<dbReference type="InParanoid" id="H1XSA4"/>
<dbReference type="CDD" id="cd00081">
    <property type="entry name" value="Hint"/>
    <property type="match status" value="1"/>
</dbReference>
<dbReference type="RefSeq" id="WP_006927216.1">
    <property type="nucleotide sequence ID" value="NZ_CM001402.1"/>
</dbReference>
<evidence type="ECO:0000313" key="6">
    <source>
        <dbReference type="Proteomes" id="UP000183868"/>
    </source>
</evidence>
<gene>
    <name evidence="3" type="ORF">Cabys_3463</name>
    <name evidence="4" type="ORF">Calab_0625</name>
</gene>
<dbReference type="Proteomes" id="UP000004671">
    <property type="component" value="Chromosome"/>
</dbReference>
<dbReference type="CDD" id="cd01038">
    <property type="entry name" value="Endonuclease_DUF559"/>
    <property type="match status" value="1"/>
</dbReference>
<dbReference type="EMBL" id="CM001402">
    <property type="protein sequence ID" value="EHO40268.1"/>
    <property type="molecule type" value="Genomic_DNA"/>
</dbReference>
<dbReference type="Proteomes" id="UP000183868">
    <property type="component" value="Chromosome"/>
</dbReference>
<dbReference type="InterPro" id="IPR007569">
    <property type="entry name" value="DUF559"/>
</dbReference>
<reference evidence="4 5" key="1">
    <citation type="submission" date="2011-09" db="EMBL/GenBank/DDBJ databases">
        <title>The permanent draft genome of Caldithrix abyssi DSM 13497.</title>
        <authorList>
            <consortium name="US DOE Joint Genome Institute (JGI-PGF)"/>
            <person name="Lucas S."/>
            <person name="Han J."/>
            <person name="Lapidus A."/>
            <person name="Bruce D."/>
            <person name="Goodwin L."/>
            <person name="Pitluck S."/>
            <person name="Peters L."/>
            <person name="Kyrpides N."/>
            <person name="Mavromatis K."/>
            <person name="Ivanova N."/>
            <person name="Mikhailova N."/>
            <person name="Chertkov O."/>
            <person name="Detter J.C."/>
            <person name="Tapia R."/>
            <person name="Han C."/>
            <person name="Land M."/>
            <person name="Hauser L."/>
            <person name="Markowitz V."/>
            <person name="Cheng J.-F."/>
            <person name="Hugenholtz P."/>
            <person name="Woyke T."/>
            <person name="Wu D."/>
            <person name="Spring S."/>
            <person name="Brambilla E."/>
            <person name="Klenk H.-P."/>
            <person name="Eisen J.A."/>
        </authorList>
    </citation>
    <scope>NUCLEOTIDE SEQUENCE [LARGE SCALE GENOMIC DNA]</scope>
    <source>
        <strain evidence="4 5">DSM 13497</strain>
    </source>
</reference>
<organism evidence="4 5">
    <name type="scientific">Caldithrix abyssi DSM 13497</name>
    <dbReference type="NCBI Taxonomy" id="880073"/>
    <lineage>
        <taxon>Bacteria</taxon>
        <taxon>Pseudomonadati</taxon>
        <taxon>Calditrichota</taxon>
        <taxon>Calditrichia</taxon>
        <taxon>Calditrichales</taxon>
        <taxon>Calditrichaceae</taxon>
        <taxon>Caldithrix</taxon>
    </lineage>
</organism>
<protein>
    <submittedName>
        <fullName evidence="3">Intein C-terminal splicing region/intein N-terminal splicing region</fullName>
    </submittedName>
</protein>
<dbReference type="InterPro" id="IPR047216">
    <property type="entry name" value="Endonuclease_DUF559_bact"/>
</dbReference>
<dbReference type="InterPro" id="IPR030934">
    <property type="entry name" value="Intein_C"/>
</dbReference>
<dbReference type="NCBIfam" id="TIGR01443">
    <property type="entry name" value="intein_Cterm"/>
    <property type="match status" value="1"/>
</dbReference>
<sequence length="406" mass="45793" precursor="true">MSESIIKGESVFEGFSLDSFCLRKGTPLLIPPPASGGIKGENNPANGRINGGDSPASGRIKGGINPANGRIKGGINSASGGIKGMNNPTSGGIKEENYPANGGIKGEMAPQAGRLRGAVNFARSKIKNGDYSINFQTKFIENIQPGEYVYGHDAKPHRVVKTFKRQYVGIMIGIVSEDNTTLWLTEDHLVLTERRVKQLSPSGSWSGVPIHHFERARKLRKEMTPPEKKLWYYLKNKRLGVKFRRQHPIGPYITDFYCRDCGLVVEVDGKQHYTPEAQEYDRYRDEYLTATGLDVLRFNTVDLRTNLKGVLAIIHYKTKQRVLNDDPNKQWRYAGELRLGEFIFSGLEQRPKKILRIIQERVSEDVYDIEVESVSSYLTEVCTVHNCDMRYLTTLSKNDNLNYPFN</sequence>
<dbReference type="Pfam" id="PF04480">
    <property type="entry name" value="DUF559"/>
    <property type="match status" value="1"/>
</dbReference>
<accession>H1XSA4</accession>
<dbReference type="HOGENOM" id="CLU_677364_0_0_0"/>
<reference evidence="3 6" key="2">
    <citation type="submission" date="2016-11" db="EMBL/GenBank/DDBJ databases">
        <title>Genomic analysis of Caldithrix abyssi and proposal of a novel bacterial phylum Caldithrichaeota.</title>
        <authorList>
            <person name="Kublanov I."/>
            <person name="Sigalova O."/>
            <person name="Gavrilov S."/>
            <person name="Lebedinsky A."/>
            <person name="Ivanova N."/>
            <person name="Daum C."/>
            <person name="Reddy T."/>
            <person name="Klenk H.P."/>
            <person name="Goker M."/>
            <person name="Reva O."/>
            <person name="Miroshnichenko M."/>
            <person name="Kyprides N."/>
            <person name="Woyke T."/>
            <person name="Gelfand M."/>
        </authorList>
    </citation>
    <scope>NUCLEOTIDE SEQUENCE [LARGE SCALE GENOMIC DNA]</scope>
    <source>
        <strain evidence="3 6">LF13</strain>
    </source>
</reference>
<dbReference type="OrthoDB" id="9798754at2"/>
<dbReference type="PaxDb" id="880073-Calab_0625"/>